<dbReference type="WBParaSite" id="EEL_0000412201-mRNA-1">
    <property type="protein sequence ID" value="EEL_0000412201-mRNA-1"/>
    <property type="gene ID" value="EEL_0000412201"/>
</dbReference>
<evidence type="ECO:0000313" key="2">
    <source>
        <dbReference type="WBParaSite" id="EEL_0000412201-mRNA-1"/>
    </source>
</evidence>
<keyword evidence="1" id="KW-1185">Reference proteome</keyword>
<protein>
    <submittedName>
        <fullName evidence="2">Saposin B-type domain-containing protein</fullName>
    </submittedName>
</protein>
<sequence>MNWKLAVSICRAFLIVSMGVHSLIDIYPRLDKSKVNSIAAKINGTIKSACWITLDLFHRKTMIEERGICRKICEKSAKQLKILRVIFCKKKAAAKVKFDFLISNCSQILRQHQLCHIQNISYESLSDVFPVQLKLHRCRKRHIM</sequence>
<dbReference type="Proteomes" id="UP000050640">
    <property type="component" value="Unplaced"/>
</dbReference>
<name>A0A0R3RQZ2_9BILA</name>
<organism evidence="1 2">
    <name type="scientific">Elaeophora elaphi</name>
    <dbReference type="NCBI Taxonomy" id="1147741"/>
    <lineage>
        <taxon>Eukaryota</taxon>
        <taxon>Metazoa</taxon>
        <taxon>Ecdysozoa</taxon>
        <taxon>Nematoda</taxon>
        <taxon>Chromadorea</taxon>
        <taxon>Rhabditida</taxon>
        <taxon>Spirurina</taxon>
        <taxon>Spiruromorpha</taxon>
        <taxon>Filarioidea</taxon>
        <taxon>Onchocercidae</taxon>
        <taxon>Elaeophora</taxon>
    </lineage>
</organism>
<accession>A0A0R3RQZ2</accession>
<proteinExistence type="predicted"/>
<dbReference type="AlphaFoldDB" id="A0A0R3RQZ2"/>
<reference evidence="2" key="1">
    <citation type="submission" date="2017-02" db="UniProtKB">
        <authorList>
            <consortium name="WormBaseParasite"/>
        </authorList>
    </citation>
    <scope>IDENTIFICATION</scope>
</reference>
<evidence type="ECO:0000313" key="1">
    <source>
        <dbReference type="Proteomes" id="UP000050640"/>
    </source>
</evidence>